<keyword evidence="5" id="KW-1185">Reference proteome</keyword>
<evidence type="ECO:0000256" key="2">
    <source>
        <dbReference type="PROSITE-ProRule" id="PRU00335"/>
    </source>
</evidence>
<dbReference type="PRINTS" id="PR00455">
    <property type="entry name" value="HTHTETR"/>
</dbReference>
<feature type="domain" description="HTH tetR-type" evidence="3">
    <location>
        <begin position="3"/>
        <end position="63"/>
    </location>
</feature>
<dbReference type="Proteomes" id="UP001501343">
    <property type="component" value="Unassembled WGS sequence"/>
</dbReference>
<dbReference type="Gene3D" id="1.10.357.10">
    <property type="entry name" value="Tetracycline Repressor, domain 2"/>
    <property type="match status" value="1"/>
</dbReference>
<dbReference type="InterPro" id="IPR001647">
    <property type="entry name" value="HTH_TetR"/>
</dbReference>
<evidence type="ECO:0000256" key="1">
    <source>
        <dbReference type="ARBA" id="ARBA00023125"/>
    </source>
</evidence>
<dbReference type="PANTHER" id="PTHR30055:SF239">
    <property type="entry name" value="TRANSCRIPTIONAL REGULATORY PROTEIN"/>
    <property type="match status" value="1"/>
</dbReference>
<keyword evidence="1 2" id="KW-0238">DNA-binding</keyword>
<evidence type="ECO:0000313" key="5">
    <source>
        <dbReference type="Proteomes" id="UP001501343"/>
    </source>
</evidence>
<gene>
    <name evidence="4" type="ORF">GCM10009775_33890</name>
</gene>
<sequence>MARLSREDWVDAAYRHFADNGLDAVRVEPVAREIGATKGSFYWHFADRAELVDAVLDRWEDSETSAVIGIVDESDDPRERLERLVRIVTTRTPDRGGEATLFTAAERNGVVDAVARVTERRVAFVASVLAQLGFDAAESRRRATTLVAAVVGYQQLIATGWSPGQDTPEMLAASLLEMAIGPHRE</sequence>
<dbReference type="InterPro" id="IPR050109">
    <property type="entry name" value="HTH-type_TetR-like_transc_reg"/>
</dbReference>
<dbReference type="EMBL" id="BAAAOF010000008">
    <property type="protein sequence ID" value="GAA1938996.1"/>
    <property type="molecule type" value="Genomic_DNA"/>
</dbReference>
<name>A0ABN2PZ93_9MICO</name>
<proteinExistence type="predicted"/>
<reference evidence="4 5" key="1">
    <citation type="journal article" date="2019" name="Int. J. Syst. Evol. Microbiol.">
        <title>The Global Catalogue of Microorganisms (GCM) 10K type strain sequencing project: providing services to taxonomists for standard genome sequencing and annotation.</title>
        <authorList>
            <consortium name="The Broad Institute Genomics Platform"/>
            <consortium name="The Broad Institute Genome Sequencing Center for Infectious Disease"/>
            <person name="Wu L."/>
            <person name="Ma J."/>
        </authorList>
    </citation>
    <scope>NUCLEOTIDE SEQUENCE [LARGE SCALE GENOMIC DNA]</scope>
    <source>
        <strain evidence="4 5">JCM 14900</strain>
    </source>
</reference>
<protein>
    <submittedName>
        <fullName evidence="4">TetR/AcrR family transcriptional regulator</fullName>
    </submittedName>
</protein>
<dbReference type="PANTHER" id="PTHR30055">
    <property type="entry name" value="HTH-TYPE TRANSCRIPTIONAL REGULATOR RUTR"/>
    <property type="match status" value="1"/>
</dbReference>
<dbReference type="PROSITE" id="PS50977">
    <property type="entry name" value="HTH_TETR_2"/>
    <property type="match status" value="1"/>
</dbReference>
<accession>A0ABN2PZ93</accession>
<feature type="DNA-binding region" description="H-T-H motif" evidence="2">
    <location>
        <begin position="26"/>
        <end position="45"/>
    </location>
</feature>
<comment type="caution">
    <text evidence="4">The sequence shown here is derived from an EMBL/GenBank/DDBJ whole genome shotgun (WGS) entry which is preliminary data.</text>
</comment>
<evidence type="ECO:0000259" key="3">
    <source>
        <dbReference type="PROSITE" id="PS50977"/>
    </source>
</evidence>
<dbReference type="InterPro" id="IPR009057">
    <property type="entry name" value="Homeodomain-like_sf"/>
</dbReference>
<dbReference type="Pfam" id="PF00440">
    <property type="entry name" value="TetR_N"/>
    <property type="match status" value="1"/>
</dbReference>
<organism evidence="4 5">
    <name type="scientific">Microbacterium aoyamense</name>
    <dbReference type="NCBI Taxonomy" id="344166"/>
    <lineage>
        <taxon>Bacteria</taxon>
        <taxon>Bacillati</taxon>
        <taxon>Actinomycetota</taxon>
        <taxon>Actinomycetes</taxon>
        <taxon>Micrococcales</taxon>
        <taxon>Microbacteriaceae</taxon>
        <taxon>Microbacterium</taxon>
    </lineage>
</organism>
<dbReference type="RefSeq" id="WP_248152369.1">
    <property type="nucleotide sequence ID" value="NZ_BAAAOF010000008.1"/>
</dbReference>
<dbReference type="SUPFAM" id="SSF46689">
    <property type="entry name" value="Homeodomain-like"/>
    <property type="match status" value="1"/>
</dbReference>
<evidence type="ECO:0000313" key="4">
    <source>
        <dbReference type="EMBL" id="GAA1938996.1"/>
    </source>
</evidence>